<keyword evidence="2" id="KW-1185">Reference proteome</keyword>
<dbReference type="EMBL" id="BKCP01000558">
    <property type="protein sequence ID" value="GER25843.1"/>
    <property type="molecule type" value="Genomic_DNA"/>
</dbReference>
<evidence type="ECO:0000313" key="2">
    <source>
        <dbReference type="Proteomes" id="UP000325081"/>
    </source>
</evidence>
<name>A0A5A7NZD3_STRAF</name>
<protein>
    <submittedName>
        <fullName evidence="1">Trypsin family protein with PDZ domain</fullName>
    </submittedName>
</protein>
<sequence length="138" mass="15549">MDHNQGYNTLARGHQSSFGNPSIVHFAFVREREKEREQSRAEQRGTWSVRALVCLVTKKLHKFAPKAIVELMKRSIHMNLCSIPSETRKSHTLGSITIAAGSKTITAIGAIYSIKFMEFNFSLQKKGGIKYNPIVNQT</sequence>
<dbReference type="AlphaFoldDB" id="A0A5A7NZD3"/>
<accession>A0A5A7NZD3</accession>
<gene>
    <name evidence="1" type="ORF">STAS_01448</name>
</gene>
<reference evidence="2" key="1">
    <citation type="journal article" date="2019" name="Curr. Biol.">
        <title>Genome Sequence of Striga asiatica Provides Insight into the Evolution of Plant Parasitism.</title>
        <authorList>
            <person name="Yoshida S."/>
            <person name="Kim S."/>
            <person name="Wafula E.K."/>
            <person name="Tanskanen J."/>
            <person name="Kim Y.M."/>
            <person name="Honaas L."/>
            <person name="Yang Z."/>
            <person name="Spallek T."/>
            <person name="Conn C.E."/>
            <person name="Ichihashi Y."/>
            <person name="Cheong K."/>
            <person name="Cui S."/>
            <person name="Der J.P."/>
            <person name="Gundlach H."/>
            <person name="Jiao Y."/>
            <person name="Hori C."/>
            <person name="Ishida J.K."/>
            <person name="Kasahara H."/>
            <person name="Kiba T."/>
            <person name="Kim M.S."/>
            <person name="Koo N."/>
            <person name="Laohavisit A."/>
            <person name="Lee Y.H."/>
            <person name="Lumba S."/>
            <person name="McCourt P."/>
            <person name="Mortimer J.C."/>
            <person name="Mutuku J.M."/>
            <person name="Nomura T."/>
            <person name="Sasaki-Sekimoto Y."/>
            <person name="Seto Y."/>
            <person name="Wang Y."/>
            <person name="Wakatake T."/>
            <person name="Sakakibara H."/>
            <person name="Demura T."/>
            <person name="Yamaguchi S."/>
            <person name="Yoneyama K."/>
            <person name="Manabe R.I."/>
            <person name="Nelson D.C."/>
            <person name="Schulman A.H."/>
            <person name="Timko M.P."/>
            <person name="dePamphilis C.W."/>
            <person name="Choi D."/>
            <person name="Shirasu K."/>
        </authorList>
    </citation>
    <scope>NUCLEOTIDE SEQUENCE [LARGE SCALE GENOMIC DNA]</scope>
    <source>
        <strain evidence="2">cv. UVA1</strain>
    </source>
</reference>
<comment type="caution">
    <text evidence="1">The sequence shown here is derived from an EMBL/GenBank/DDBJ whole genome shotgun (WGS) entry which is preliminary data.</text>
</comment>
<organism evidence="1 2">
    <name type="scientific">Striga asiatica</name>
    <name type="common">Asiatic witchweed</name>
    <name type="synonym">Buchnera asiatica</name>
    <dbReference type="NCBI Taxonomy" id="4170"/>
    <lineage>
        <taxon>Eukaryota</taxon>
        <taxon>Viridiplantae</taxon>
        <taxon>Streptophyta</taxon>
        <taxon>Embryophyta</taxon>
        <taxon>Tracheophyta</taxon>
        <taxon>Spermatophyta</taxon>
        <taxon>Magnoliopsida</taxon>
        <taxon>eudicotyledons</taxon>
        <taxon>Gunneridae</taxon>
        <taxon>Pentapetalae</taxon>
        <taxon>asterids</taxon>
        <taxon>lamiids</taxon>
        <taxon>Lamiales</taxon>
        <taxon>Orobanchaceae</taxon>
        <taxon>Buchnereae</taxon>
        <taxon>Striga</taxon>
    </lineage>
</organism>
<dbReference type="Proteomes" id="UP000325081">
    <property type="component" value="Unassembled WGS sequence"/>
</dbReference>
<proteinExistence type="predicted"/>
<evidence type="ECO:0000313" key="1">
    <source>
        <dbReference type="EMBL" id="GER25843.1"/>
    </source>
</evidence>